<organism evidence="1 2">
    <name type="scientific">Paracoccus denitrificans (strain Pd 1222)</name>
    <dbReference type="NCBI Taxonomy" id="318586"/>
    <lineage>
        <taxon>Bacteria</taxon>
        <taxon>Pseudomonadati</taxon>
        <taxon>Pseudomonadota</taxon>
        <taxon>Alphaproteobacteria</taxon>
        <taxon>Rhodobacterales</taxon>
        <taxon>Paracoccaceae</taxon>
        <taxon>Paracoccus</taxon>
    </lineage>
</organism>
<dbReference type="eggNOG" id="ENOG502ZGC6">
    <property type="taxonomic scope" value="Bacteria"/>
</dbReference>
<dbReference type="EMBL" id="CP000490">
    <property type="protein sequence ID" value="ABL71632.1"/>
    <property type="molecule type" value="Genomic_DNA"/>
</dbReference>
<reference evidence="2" key="1">
    <citation type="submission" date="2006-12" db="EMBL/GenBank/DDBJ databases">
        <title>Complete sequence of chromosome 2 of Paracoccus denitrificans PD1222.</title>
        <authorList>
            <person name="Copeland A."/>
            <person name="Lucas S."/>
            <person name="Lapidus A."/>
            <person name="Barry K."/>
            <person name="Detter J.C."/>
            <person name="Glavina del Rio T."/>
            <person name="Hammon N."/>
            <person name="Israni S."/>
            <person name="Dalin E."/>
            <person name="Tice H."/>
            <person name="Pitluck S."/>
            <person name="Munk A.C."/>
            <person name="Brettin T."/>
            <person name="Bruce D."/>
            <person name="Han C."/>
            <person name="Tapia R."/>
            <person name="Gilna P."/>
            <person name="Schmutz J."/>
            <person name="Larimer F."/>
            <person name="Land M."/>
            <person name="Hauser L."/>
            <person name="Kyrpides N."/>
            <person name="Lykidis A."/>
            <person name="Spiro S."/>
            <person name="Richardson D.J."/>
            <person name="Moir J.W.B."/>
            <person name="Ferguson S.J."/>
            <person name="van Spanning R.J.M."/>
            <person name="Richardson P."/>
        </authorList>
    </citation>
    <scope>NUCLEOTIDE SEQUENCE [LARGE SCALE GENOMIC DNA]</scope>
    <source>
        <strain evidence="2">Pd 1222</strain>
    </source>
</reference>
<keyword evidence="2" id="KW-1185">Reference proteome</keyword>
<evidence type="ECO:0000313" key="2">
    <source>
        <dbReference type="Proteomes" id="UP000000361"/>
    </source>
</evidence>
<name>A1B7Y8_PARDP</name>
<dbReference type="AlphaFoldDB" id="A1B7Y8"/>
<dbReference type="EnsemblBacteria" id="ABL71632">
    <property type="protein sequence ID" value="ABL71632"/>
    <property type="gene ID" value="Pden_3564"/>
</dbReference>
<protein>
    <submittedName>
        <fullName evidence="1">Uncharacterized protein</fullName>
    </submittedName>
</protein>
<evidence type="ECO:0000313" key="1">
    <source>
        <dbReference type="EMBL" id="ABL71632.1"/>
    </source>
</evidence>
<dbReference type="Proteomes" id="UP000000361">
    <property type="component" value="Chromosome 2"/>
</dbReference>
<dbReference type="KEGG" id="pde:Pden_3564"/>
<accession>A1B7Y8</accession>
<gene>
    <name evidence="1" type="ordered locus">Pden_3564</name>
</gene>
<sequence length="173" mass="19102">MTISARAEEVNRMLKRLAFAALAGALWAGMGLANCVPPASTYFACTLRDGQKRVEFCQGPVTEGSSPDYYTYNLADGAAVSELYFTADAPWISTKYFRGRNGNVSETLGMALENKGYFYAFYITGIFGSPIRAAQLHVFDSQEAFQSDAGETEIQRHYCRPETVLVDWTFVGP</sequence>
<dbReference type="HOGENOM" id="CLU_1546155_0_0_5"/>
<proteinExistence type="predicted"/>